<protein>
    <submittedName>
        <fullName evidence="2">Uncharacterized protein</fullName>
    </submittedName>
</protein>
<dbReference type="Proteomes" id="UP000778951">
    <property type="component" value="Unassembled WGS sequence"/>
</dbReference>
<keyword evidence="3" id="KW-1185">Reference proteome</keyword>
<keyword evidence="1" id="KW-0472">Membrane</keyword>
<evidence type="ECO:0000313" key="3">
    <source>
        <dbReference type="Proteomes" id="UP000778951"/>
    </source>
</evidence>
<dbReference type="EMBL" id="JAATLM010000001">
    <property type="protein sequence ID" value="NIZ69255.1"/>
    <property type="molecule type" value="Genomic_DNA"/>
</dbReference>
<reference evidence="2" key="1">
    <citation type="submission" date="2020-03" db="EMBL/GenBank/DDBJ databases">
        <title>Spirochaetal bacteria isolated from arthropods constitute a novel genus Entomospira genus novum within the order Spirochaetales.</title>
        <authorList>
            <person name="Grana-Miraglia L."/>
            <person name="Sikutova S."/>
            <person name="Fingerle V."/>
            <person name="Sing A."/>
            <person name="Castillo-Ramirez S."/>
            <person name="Margos G."/>
            <person name="Rudolf I."/>
        </authorList>
    </citation>
    <scope>NUCLEOTIDE SEQUENCE</scope>
    <source>
        <strain evidence="2">BR149</strain>
    </source>
</reference>
<dbReference type="AlphaFoldDB" id="A0A968GIG4"/>
<feature type="transmembrane region" description="Helical" evidence="1">
    <location>
        <begin position="64"/>
        <end position="83"/>
    </location>
</feature>
<keyword evidence="1" id="KW-0812">Transmembrane</keyword>
<dbReference type="RefSeq" id="WP_167695349.1">
    <property type="nucleotide sequence ID" value="NZ_CP118181.1"/>
</dbReference>
<accession>A0A968GIG4</accession>
<keyword evidence="1" id="KW-1133">Transmembrane helix</keyword>
<gene>
    <name evidence="2" type="ORF">HCT48_03380</name>
</gene>
<evidence type="ECO:0000256" key="1">
    <source>
        <dbReference type="SAM" id="Phobius"/>
    </source>
</evidence>
<evidence type="ECO:0000313" key="2">
    <source>
        <dbReference type="EMBL" id="NIZ69255.1"/>
    </source>
</evidence>
<organism evidence="2 3">
    <name type="scientific">Entomospira culicis</name>
    <dbReference type="NCBI Taxonomy" id="2719989"/>
    <lineage>
        <taxon>Bacteria</taxon>
        <taxon>Pseudomonadati</taxon>
        <taxon>Spirochaetota</taxon>
        <taxon>Spirochaetia</taxon>
        <taxon>Spirochaetales</taxon>
        <taxon>Spirochaetaceae</taxon>
        <taxon>Entomospira</taxon>
    </lineage>
</organism>
<sequence length="85" mass="10163">MLHYRAWYQFLGKYGVTKESIRRGFFAGFSLCKEPLRTIYLQNSHFEAQLKAHRHRMRREARPLLLKGAIVLAIIYLLTFFLFGR</sequence>
<proteinExistence type="predicted"/>
<name>A0A968GIG4_9SPIO</name>
<comment type="caution">
    <text evidence="2">The sequence shown here is derived from an EMBL/GenBank/DDBJ whole genome shotgun (WGS) entry which is preliminary data.</text>
</comment>